<protein>
    <submittedName>
        <fullName evidence="1">Uncharacterized protein</fullName>
    </submittedName>
</protein>
<reference evidence="1" key="1">
    <citation type="submission" date="2020-05" db="EMBL/GenBank/DDBJ databases">
        <authorList>
            <person name="Chiriac C."/>
            <person name="Salcher M."/>
            <person name="Ghai R."/>
            <person name="Kavagutti S V."/>
        </authorList>
    </citation>
    <scope>NUCLEOTIDE SEQUENCE</scope>
</reference>
<dbReference type="EMBL" id="LR798318">
    <property type="protein sequence ID" value="CAB5223350.1"/>
    <property type="molecule type" value="Genomic_DNA"/>
</dbReference>
<organism evidence="1">
    <name type="scientific">uncultured Caudovirales phage</name>
    <dbReference type="NCBI Taxonomy" id="2100421"/>
    <lineage>
        <taxon>Viruses</taxon>
        <taxon>Duplodnaviria</taxon>
        <taxon>Heunggongvirae</taxon>
        <taxon>Uroviricota</taxon>
        <taxon>Caudoviricetes</taxon>
        <taxon>Peduoviridae</taxon>
        <taxon>Maltschvirus</taxon>
        <taxon>Maltschvirus maltsch</taxon>
    </lineage>
</organism>
<proteinExistence type="predicted"/>
<sequence>MNQCTQAKELLVPHQLMDKVNRPPLRQAGSIVHRPGSLELLKKPSRIGDSLFYPDGRIEKEQA</sequence>
<evidence type="ECO:0000313" key="1">
    <source>
        <dbReference type="EMBL" id="CAB5223350.1"/>
    </source>
</evidence>
<accession>A0A6J7X030</accession>
<gene>
    <name evidence="1" type="ORF">UFOVP381_33</name>
</gene>
<name>A0A6J7X030_9CAUD</name>